<evidence type="ECO:0000256" key="2">
    <source>
        <dbReference type="SAM" id="MobiDB-lite"/>
    </source>
</evidence>
<feature type="region of interest" description="Disordered" evidence="2">
    <location>
        <begin position="424"/>
        <end position="478"/>
    </location>
</feature>
<feature type="compositionally biased region" description="Polar residues" evidence="2">
    <location>
        <begin position="461"/>
        <end position="477"/>
    </location>
</feature>
<evidence type="ECO:0000313" key="5">
    <source>
        <dbReference type="Proteomes" id="UP000257109"/>
    </source>
</evidence>
<feature type="compositionally biased region" description="Basic and acidic residues" evidence="2">
    <location>
        <begin position="308"/>
        <end position="337"/>
    </location>
</feature>
<feature type="coiled-coil region" evidence="1">
    <location>
        <begin position="77"/>
        <end position="122"/>
    </location>
</feature>
<keyword evidence="5" id="KW-1185">Reference proteome</keyword>
<proteinExistence type="predicted"/>
<comment type="caution">
    <text evidence="4">The sequence shown here is derived from an EMBL/GenBank/DDBJ whole genome shotgun (WGS) entry which is preliminary data.</text>
</comment>
<keyword evidence="1" id="KW-0175">Coiled coil</keyword>
<feature type="non-terminal residue" evidence="4">
    <location>
        <position position="1"/>
    </location>
</feature>
<feature type="domain" description="Retrotransposon gag" evidence="3">
    <location>
        <begin position="193"/>
        <end position="278"/>
    </location>
</feature>
<name>A0A371EHN3_MUCPR</name>
<feature type="compositionally biased region" description="Polar residues" evidence="2">
    <location>
        <begin position="340"/>
        <end position="350"/>
    </location>
</feature>
<dbReference type="InterPro" id="IPR005162">
    <property type="entry name" value="Retrotrans_gag_dom"/>
</dbReference>
<dbReference type="Pfam" id="PF03732">
    <property type="entry name" value="Retrotrans_gag"/>
    <property type="match status" value="1"/>
</dbReference>
<sequence>MKTKERECETFEPEHLAPTVGLGKTNPNNHKRSEIRAMPITRNQASSTNEGDEDTLQRLLWAVASLQVRSDEQSRLSAEAKQRHAEAKERYRQAEERHLDAMKAAKRREEELHQQIASLRAANERDQADCEEDATQPFLGQPFCKEIDETPIPPNFREVIVEPFDGSQDPYAHLQTFQTQMYISGGNDRLSCKLFPGTLRGVAMQWMAMLPPRSIQTFKDLAGSFVSQFAANKVKKLEVVDFFDINLKNYLACFNNAIVRVDDPDQKFFVKAFQKGLRAGSFSDALALRKPVNMEEIRARAEKHVEMEEDQYERRRLEQRAERKEVRQASKTKEDKQPMLSKTNENAQRFTPLTEKRTQILHEICHTSPLEYPQEAKGKLMGKEKNSWCDFHRAFGHIIEDCWALKTQIERLVQTGRLDRYVQQVSPRRRQLQEGSLRRPTGVGRRERSRSHQGTPAHRGTITTISGGRMVNSQPSSREMRKDIEERATSDRVQTVLIRANITPLGKREPTPTISFDDRDIRGQTSGRDEPMVISVVAAKYKVERVLIDQESSANILYWATLERMQLPADLVQKCPGSLYGFAGECVPILGTVELETCFGERSVSRTVPVLYMVVDAPASYNIIIGRLVLNRLGAIVSTKHLCMKFPVGRKVGSVWADTHVVQRCYEDSLKVERHVPSDEVNALDLDLDPRSQFEREGPLPAEDLKEVQLGPKREQIMKIGTTMSQKEEDMLITLLKANYDVFA</sequence>
<organism evidence="4 5">
    <name type="scientific">Mucuna pruriens</name>
    <name type="common">Velvet bean</name>
    <name type="synonym">Dolichos pruriens</name>
    <dbReference type="NCBI Taxonomy" id="157652"/>
    <lineage>
        <taxon>Eukaryota</taxon>
        <taxon>Viridiplantae</taxon>
        <taxon>Streptophyta</taxon>
        <taxon>Embryophyta</taxon>
        <taxon>Tracheophyta</taxon>
        <taxon>Spermatophyta</taxon>
        <taxon>Magnoliopsida</taxon>
        <taxon>eudicotyledons</taxon>
        <taxon>Gunneridae</taxon>
        <taxon>Pentapetalae</taxon>
        <taxon>rosids</taxon>
        <taxon>fabids</taxon>
        <taxon>Fabales</taxon>
        <taxon>Fabaceae</taxon>
        <taxon>Papilionoideae</taxon>
        <taxon>50 kb inversion clade</taxon>
        <taxon>NPAAA clade</taxon>
        <taxon>indigoferoid/millettioid clade</taxon>
        <taxon>Phaseoleae</taxon>
        <taxon>Mucuna</taxon>
    </lineage>
</organism>
<dbReference type="CDD" id="cd00303">
    <property type="entry name" value="retropepsin_like"/>
    <property type="match status" value="1"/>
</dbReference>
<feature type="region of interest" description="Disordered" evidence="2">
    <location>
        <begin position="1"/>
        <end position="52"/>
    </location>
</feature>
<dbReference type="EMBL" id="QJKJ01013836">
    <property type="protein sequence ID" value="RDX65555.1"/>
    <property type="molecule type" value="Genomic_DNA"/>
</dbReference>
<evidence type="ECO:0000313" key="4">
    <source>
        <dbReference type="EMBL" id="RDX65555.1"/>
    </source>
</evidence>
<evidence type="ECO:0000259" key="3">
    <source>
        <dbReference type="Pfam" id="PF03732"/>
    </source>
</evidence>
<reference evidence="4" key="1">
    <citation type="submission" date="2018-05" db="EMBL/GenBank/DDBJ databases">
        <title>Draft genome of Mucuna pruriens seed.</title>
        <authorList>
            <person name="Nnadi N.E."/>
            <person name="Vos R."/>
            <person name="Hasami M.H."/>
            <person name="Devisetty U.K."/>
            <person name="Aguiy J.C."/>
        </authorList>
    </citation>
    <scope>NUCLEOTIDE SEQUENCE [LARGE SCALE GENOMIC DNA]</scope>
    <source>
        <strain evidence="4">JCA_2017</strain>
    </source>
</reference>
<dbReference type="PANTHER" id="PTHR33223:SF10">
    <property type="entry name" value="AMINOTRANSFERASE-LIKE PLANT MOBILE DOMAIN-CONTAINING PROTEIN"/>
    <property type="match status" value="1"/>
</dbReference>
<accession>A0A371EHN3</accession>
<protein>
    <recommendedName>
        <fullName evidence="3">Retrotransposon gag domain-containing protein</fullName>
    </recommendedName>
</protein>
<gene>
    <name evidence="4" type="ORF">CR513_55780</name>
</gene>
<dbReference type="OrthoDB" id="1740536at2759"/>
<dbReference type="AlphaFoldDB" id="A0A371EHN3"/>
<feature type="compositionally biased region" description="Basic and acidic residues" evidence="2">
    <location>
        <begin position="1"/>
        <end position="15"/>
    </location>
</feature>
<dbReference type="Proteomes" id="UP000257109">
    <property type="component" value="Unassembled WGS sequence"/>
</dbReference>
<dbReference type="PANTHER" id="PTHR33223">
    <property type="entry name" value="CCHC-TYPE DOMAIN-CONTAINING PROTEIN"/>
    <property type="match status" value="1"/>
</dbReference>
<feature type="region of interest" description="Disordered" evidence="2">
    <location>
        <begin position="308"/>
        <end position="350"/>
    </location>
</feature>
<evidence type="ECO:0000256" key="1">
    <source>
        <dbReference type="SAM" id="Coils"/>
    </source>
</evidence>